<organism evidence="1 2">
    <name type="scientific">Ophiocordyceps sinensis</name>
    <dbReference type="NCBI Taxonomy" id="72228"/>
    <lineage>
        <taxon>Eukaryota</taxon>
        <taxon>Fungi</taxon>
        <taxon>Dikarya</taxon>
        <taxon>Ascomycota</taxon>
        <taxon>Pezizomycotina</taxon>
        <taxon>Sordariomycetes</taxon>
        <taxon>Hypocreomycetidae</taxon>
        <taxon>Hypocreales</taxon>
        <taxon>Ophiocordycipitaceae</taxon>
        <taxon>Ophiocordyceps</taxon>
    </lineage>
</organism>
<dbReference type="OrthoDB" id="5593235at2759"/>
<protein>
    <submittedName>
        <fullName evidence="1">Uncharacterized protein</fullName>
    </submittedName>
</protein>
<accession>A0A8H4PUU3</accession>
<dbReference type="EMBL" id="JAAVMX010000003">
    <property type="protein sequence ID" value="KAF4510864.1"/>
    <property type="molecule type" value="Genomic_DNA"/>
</dbReference>
<gene>
    <name evidence="1" type="ORF">G6O67_002722</name>
</gene>
<reference evidence="1 2" key="1">
    <citation type="journal article" date="2020" name="Genome Biol. Evol.">
        <title>A new high-quality draft genome assembly of the Chinese cordyceps Ophiocordyceps sinensis.</title>
        <authorList>
            <person name="Shu R."/>
            <person name="Zhang J."/>
            <person name="Meng Q."/>
            <person name="Zhang H."/>
            <person name="Zhou G."/>
            <person name="Li M."/>
            <person name="Wu P."/>
            <person name="Zhao Y."/>
            <person name="Chen C."/>
            <person name="Qin Q."/>
        </authorList>
    </citation>
    <scope>NUCLEOTIDE SEQUENCE [LARGE SCALE GENOMIC DNA]</scope>
    <source>
        <strain evidence="1 2">IOZ07</strain>
    </source>
</reference>
<sequence length="430" mass="48534">MYACCIWGRRFFPASSAMRLAPSKRHAVAAAAVIVTGLMLAGLVRLRSHAPVIKVVHESRDGGGGNGTCEDARPWASKWQRPAHIRRVMGLLFYGRRSTVSILDCYLKRNLRKNGGVLDGVIMLERTQDPADLALLDKLIASEPDYVRAKVDPSKGFDGAYDQIEDDILYVKMDDDIVYIEDTALPAMVHTKATRPDLFVVAANVVNQPLISWIHWNLGVVKPYLPELNGTPASHDGPVDWRASRLPSWEGPDDFSADEWESQDRQKHRWLPRRAKTDHVLDNTPISKTTYDASGPGWFRWQVGAQEHYSLLEHLENNEMWRYRYHLWDFQYLRVGIQCIAIMGSDINAAKPISPDDEQHFAVTMPEKLGRHAVTDGRGVVAHFSFSAQSKEGAGMRTTDILERYRAYAKEKACKGPMLWTPEEEEGRGP</sequence>
<dbReference type="Proteomes" id="UP000557566">
    <property type="component" value="Unassembled WGS sequence"/>
</dbReference>
<dbReference type="AlphaFoldDB" id="A0A8H4PUU3"/>
<keyword evidence="2" id="KW-1185">Reference proteome</keyword>
<evidence type="ECO:0000313" key="1">
    <source>
        <dbReference type="EMBL" id="KAF4510864.1"/>
    </source>
</evidence>
<name>A0A8H4PUU3_9HYPO</name>
<proteinExistence type="predicted"/>
<comment type="caution">
    <text evidence="1">The sequence shown here is derived from an EMBL/GenBank/DDBJ whole genome shotgun (WGS) entry which is preliminary data.</text>
</comment>
<evidence type="ECO:0000313" key="2">
    <source>
        <dbReference type="Proteomes" id="UP000557566"/>
    </source>
</evidence>